<evidence type="ECO:0000313" key="10">
    <source>
        <dbReference type="EMBL" id="KUG20971.1"/>
    </source>
</evidence>
<comment type="similarity">
    <text evidence="3">Belongs to the eukaryotic release factor 1 family. Pelota subfamily.</text>
</comment>
<evidence type="ECO:0000256" key="1">
    <source>
        <dbReference type="ARBA" id="ARBA00001968"/>
    </source>
</evidence>
<dbReference type="Gene3D" id="2.30.30.870">
    <property type="entry name" value="Pelota, domain A"/>
    <property type="match status" value="1"/>
</dbReference>
<protein>
    <submittedName>
        <fullName evidence="10">Putative cell division protein</fullName>
    </submittedName>
</protein>
<evidence type="ECO:0000256" key="8">
    <source>
        <dbReference type="ARBA" id="ARBA00022801"/>
    </source>
</evidence>
<dbReference type="GO" id="GO:0004519">
    <property type="term" value="F:endonuclease activity"/>
    <property type="evidence" value="ECO:0007669"/>
    <property type="project" value="UniProtKB-KW"/>
</dbReference>
<organism evidence="10">
    <name type="scientific">hydrocarbon metagenome</name>
    <dbReference type="NCBI Taxonomy" id="938273"/>
    <lineage>
        <taxon>unclassified sequences</taxon>
        <taxon>metagenomes</taxon>
        <taxon>ecological metagenomes</taxon>
    </lineage>
</organism>
<dbReference type="GO" id="GO:0032790">
    <property type="term" value="P:ribosome disassembly"/>
    <property type="evidence" value="ECO:0007669"/>
    <property type="project" value="TreeGrafter"/>
</dbReference>
<dbReference type="InterPro" id="IPR058547">
    <property type="entry name" value="Pelota_N"/>
</dbReference>
<dbReference type="InterPro" id="IPR029064">
    <property type="entry name" value="Ribosomal_eL30-like_sf"/>
</dbReference>
<keyword evidence="10" id="KW-0131">Cell cycle</keyword>
<comment type="caution">
    <text evidence="10">The sequence shown here is derived from an EMBL/GenBank/DDBJ whole genome shotgun (WGS) entry which is preliminary data.</text>
</comment>
<feature type="domain" description="eRF1/Pelota-like N-terminal" evidence="9">
    <location>
        <begin position="1"/>
        <end position="126"/>
    </location>
</feature>
<dbReference type="Gene3D" id="3.30.420.60">
    <property type="entry name" value="eRF1 domain 2"/>
    <property type="match status" value="1"/>
</dbReference>
<evidence type="ECO:0000256" key="2">
    <source>
        <dbReference type="ARBA" id="ARBA00004496"/>
    </source>
</evidence>
<keyword evidence="5" id="KW-0540">Nuclease</keyword>
<dbReference type="InterPro" id="IPR038069">
    <property type="entry name" value="Pelota/DOM34_N"/>
</dbReference>
<dbReference type="GO" id="GO:0051301">
    <property type="term" value="P:cell division"/>
    <property type="evidence" value="ECO:0007669"/>
    <property type="project" value="UniProtKB-KW"/>
</dbReference>
<dbReference type="InterPro" id="IPR042226">
    <property type="entry name" value="eFR1_2_sf"/>
</dbReference>
<dbReference type="SUPFAM" id="SSF159065">
    <property type="entry name" value="Dom34/Pelota N-terminal domain-like"/>
    <property type="match status" value="1"/>
</dbReference>
<dbReference type="GO" id="GO:0070481">
    <property type="term" value="P:nuclear-transcribed mRNA catabolic process, non-stop decay"/>
    <property type="evidence" value="ECO:0007669"/>
    <property type="project" value="InterPro"/>
</dbReference>
<evidence type="ECO:0000256" key="6">
    <source>
        <dbReference type="ARBA" id="ARBA00022723"/>
    </source>
</evidence>
<dbReference type="InterPro" id="IPR005142">
    <property type="entry name" value="eRF1_3"/>
</dbReference>
<keyword evidence="4" id="KW-0963">Cytoplasm</keyword>
<sequence length="341" mass="37394">MKAECGELKRMFGEIRLFPETLDDLWHLYHLIATGDLVFATTFRSMEAATDKLRPEKAEKRPVRLGIRVEKTEFHQHASRLRISGVIEQGVDAGSYHTLNAEPGIEVSVIKEWHAVDLERIERAVKASAYGVVHVLSIEEGEAQLYRLRQFGPEFVAGIAMGSGKGADMDARPAFFARVLESTKEITGPLVIAGPGFVKDDFAGFARAKEPGLGDRMLVVETRRIGRGAVQEVIGLGVLERLLGDLHLAREVRLMDEVFVRIARDGAVAYGIDAVEEAIGYGAVKQVLVSDANLRNEAVVSAIERAESMNASVTVLSTEFEPGQRLMALGGIAALLRFKIE</sequence>
<evidence type="ECO:0000256" key="5">
    <source>
        <dbReference type="ARBA" id="ARBA00022722"/>
    </source>
</evidence>
<dbReference type="Gene3D" id="3.30.1330.30">
    <property type="match status" value="1"/>
</dbReference>
<dbReference type="HAMAP" id="MF_01853">
    <property type="entry name" value="PelO"/>
    <property type="match status" value="1"/>
</dbReference>
<evidence type="ECO:0000256" key="7">
    <source>
        <dbReference type="ARBA" id="ARBA00022759"/>
    </source>
</evidence>
<keyword evidence="8" id="KW-0378">Hydrolase</keyword>
<reference evidence="10" key="1">
    <citation type="journal article" date="2015" name="Proc. Natl. Acad. Sci. U.S.A.">
        <title>Networks of energetic and metabolic interactions define dynamics in microbial communities.</title>
        <authorList>
            <person name="Embree M."/>
            <person name="Liu J.K."/>
            <person name="Al-Bassam M.M."/>
            <person name="Zengler K."/>
        </authorList>
    </citation>
    <scope>NUCLEOTIDE SEQUENCE</scope>
</reference>
<comment type="subcellular location">
    <subcellularLocation>
        <location evidence="2">Cytoplasm</location>
    </subcellularLocation>
</comment>
<dbReference type="GO" id="GO:0005737">
    <property type="term" value="C:cytoplasm"/>
    <property type="evidence" value="ECO:0007669"/>
    <property type="project" value="UniProtKB-SubCell"/>
</dbReference>
<keyword evidence="6" id="KW-0479">Metal-binding</keyword>
<evidence type="ECO:0000256" key="4">
    <source>
        <dbReference type="ARBA" id="ARBA00022490"/>
    </source>
</evidence>
<dbReference type="NCBIfam" id="TIGR00111">
    <property type="entry name" value="pelota"/>
    <property type="match status" value="1"/>
</dbReference>
<dbReference type="GO" id="GO:0070966">
    <property type="term" value="P:nuclear-transcribed mRNA catabolic process, no-go decay"/>
    <property type="evidence" value="ECO:0007669"/>
    <property type="project" value="InterPro"/>
</dbReference>
<dbReference type="PANTHER" id="PTHR10853:SF0">
    <property type="entry name" value="PROTEIN PELOTA HOMOLOG"/>
    <property type="match status" value="1"/>
</dbReference>
<dbReference type="InterPro" id="IPR023521">
    <property type="entry name" value="Pelota_arc"/>
</dbReference>
<dbReference type="AlphaFoldDB" id="A0A0W8FJB2"/>
<gene>
    <name evidence="10" type="ORF">ASZ90_009292</name>
</gene>
<evidence type="ECO:0000259" key="9">
    <source>
        <dbReference type="SMART" id="SM01194"/>
    </source>
</evidence>
<accession>A0A0W8FJB2</accession>
<dbReference type="GO" id="GO:0016787">
    <property type="term" value="F:hydrolase activity"/>
    <property type="evidence" value="ECO:0007669"/>
    <property type="project" value="UniProtKB-KW"/>
</dbReference>
<dbReference type="InterPro" id="IPR004405">
    <property type="entry name" value="TF_pelota"/>
</dbReference>
<dbReference type="PANTHER" id="PTHR10853">
    <property type="entry name" value="PELOTA"/>
    <property type="match status" value="1"/>
</dbReference>
<dbReference type="SMART" id="SM01194">
    <property type="entry name" value="eRF1_1"/>
    <property type="match status" value="1"/>
</dbReference>
<dbReference type="GO" id="GO:0046872">
    <property type="term" value="F:metal ion binding"/>
    <property type="evidence" value="ECO:0007669"/>
    <property type="project" value="UniProtKB-KW"/>
</dbReference>
<dbReference type="Pfam" id="PF03465">
    <property type="entry name" value="eRF1_3"/>
    <property type="match status" value="1"/>
</dbReference>
<dbReference type="GO" id="GO:0071025">
    <property type="term" value="P:RNA surveillance"/>
    <property type="evidence" value="ECO:0007669"/>
    <property type="project" value="InterPro"/>
</dbReference>
<keyword evidence="7" id="KW-0255">Endonuclease</keyword>
<comment type="cofactor">
    <cofactor evidence="1">
        <name>a divalent metal cation</name>
        <dbReference type="ChEBI" id="CHEBI:60240"/>
    </cofactor>
</comment>
<dbReference type="GO" id="GO:0070651">
    <property type="term" value="P:nonfunctional rRNA decay"/>
    <property type="evidence" value="ECO:0007669"/>
    <property type="project" value="TreeGrafter"/>
</dbReference>
<dbReference type="InterPro" id="IPR005140">
    <property type="entry name" value="eRF1_Pelota-like_N"/>
</dbReference>
<evidence type="ECO:0000256" key="3">
    <source>
        <dbReference type="ARBA" id="ARBA00009504"/>
    </source>
</evidence>
<proteinExistence type="inferred from homology"/>
<dbReference type="SUPFAM" id="SSF53137">
    <property type="entry name" value="Translational machinery components"/>
    <property type="match status" value="1"/>
</dbReference>
<dbReference type="EMBL" id="LNQE01001122">
    <property type="protein sequence ID" value="KUG20971.1"/>
    <property type="molecule type" value="Genomic_DNA"/>
</dbReference>
<name>A0A0W8FJB2_9ZZZZ</name>
<dbReference type="SUPFAM" id="SSF55315">
    <property type="entry name" value="L30e-like"/>
    <property type="match status" value="1"/>
</dbReference>
<keyword evidence="10" id="KW-0132">Cell division</keyword>
<dbReference type="Pfam" id="PF26356">
    <property type="entry name" value="Pelota_N"/>
    <property type="match status" value="1"/>
</dbReference>